<dbReference type="OrthoDB" id="883488at2"/>
<evidence type="ECO:0000313" key="4">
    <source>
        <dbReference type="Proteomes" id="UP000054223"/>
    </source>
</evidence>
<dbReference type="Proteomes" id="UP000054223">
    <property type="component" value="Unassembled WGS sequence"/>
</dbReference>
<sequence length="146" mass="15977">MNKFLFAALGVLLLLSACQRKDALKTDAASTTPATPATAPAPTPTDRTAEYLSNPQVGDVLVVRFFPEGGAQEQFYFYRIFRVSGDSILTNPARQPATSATADVSGMEVFAPQAVRAYTRQELVDFQKEDPTDPQHSKLVQIRRGQ</sequence>
<reference evidence="3 4" key="1">
    <citation type="submission" date="2015-11" db="EMBL/GenBank/DDBJ databases">
        <title>Solirubrum puertoriconensis gen. nov. an environmental bacteria isolated in Puerto Rico.</title>
        <authorList>
            <person name="Cuebas-Irizarry M.F."/>
            <person name="Montalvo-Rodriguez R."/>
        </authorList>
    </citation>
    <scope>NUCLEOTIDE SEQUENCE [LARGE SCALE GENOMIC DNA]</scope>
    <source>
        <strain evidence="3 4">MC1A</strain>
    </source>
</reference>
<accession>A0A9X0HP24</accession>
<proteinExistence type="predicted"/>
<evidence type="ECO:0000256" key="2">
    <source>
        <dbReference type="SAM" id="SignalP"/>
    </source>
</evidence>
<evidence type="ECO:0000256" key="1">
    <source>
        <dbReference type="SAM" id="MobiDB-lite"/>
    </source>
</evidence>
<protein>
    <submittedName>
        <fullName evidence="3">Uncharacterized protein</fullName>
    </submittedName>
</protein>
<dbReference type="EMBL" id="LNAL01000003">
    <property type="protein sequence ID" value="KUG09647.1"/>
    <property type="molecule type" value="Genomic_DNA"/>
</dbReference>
<name>A0A9X0HP24_SOLP1</name>
<keyword evidence="2" id="KW-0732">Signal</keyword>
<gene>
    <name evidence="3" type="ORF">ASU33_18315</name>
</gene>
<dbReference type="PROSITE" id="PS51257">
    <property type="entry name" value="PROKAR_LIPOPROTEIN"/>
    <property type="match status" value="1"/>
</dbReference>
<comment type="caution">
    <text evidence="3">The sequence shown here is derived from an EMBL/GenBank/DDBJ whole genome shotgun (WGS) entry which is preliminary data.</text>
</comment>
<dbReference type="RefSeq" id="WP_059067825.1">
    <property type="nucleotide sequence ID" value="NZ_LNAL01000003.1"/>
</dbReference>
<dbReference type="AlphaFoldDB" id="A0A9X0HP24"/>
<feature type="region of interest" description="Disordered" evidence="1">
    <location>
        <begin position="26"/>
        <end position="46"/>
    </location>
</feature>
<keyword evidence="4" id="KW-1185">Reference proteome</keyword>
<evidence type="ECO:0000313" key="3">
    <source>
        <dbReference type="EMBL" id="KUG09647.1"/>
    </source>
</evidence>
<feature type="signal peptide" evidence="2">
    <location>
        <begin position="1"/>
        <end position="22"/>
    </location>
</feature>
<organism evidence="3 4">
    <name type="scientific">Solirubrum puertoriconensis</name>
    <dbReference type="NCBI Taxonomy" id="1751427"/>
    <lineage>
        <taxon>Bacteria</taxon>
        <taxon>Pseudomonadati</taxon>
        <taxon>Bacteroidota</taxon>
        <taxon>Cytophagia</taxon>
        <taxon>Cytophagales</taxon>
    </lineage>
</organism>
<feature type="chain" id="PRO_5040729986" evidence="2">
    <location>
        <begin position="23"/>
        <end position="146"/>
    </location>
</feature>